<dbReference type="AlphaFoldDB" id="A0AAE0ZXB3"/>
<accession>A0AAE0ZXB3</accession>
<reference evidence="2" key="1">
    <citation type="journal article" date="2023" name="G3 (Bethesda)">
        <title>A reference genome for the long-term kleptoplast-retaining sea slug Elysia crispata morphotype clarki.</title>
        <authorList>
            <person name="Eastman K.E."/>
            <person name="Pendleton A.L."/>
            <person name="Shaikh M.A."/>
            <person name="Suttiyut T."/>
            <person name="Ogas R."/>
            <person name="Tomko P."/>
            <person name="Gavelis G."/>
            <person name="Widhalm J.R."/>
            <person name="Wisecaver J.H."/>
        </authorList>
    </citation>
    <scope>NUCLEOTIDE SEQUENCE</scope>
    <source>
        <strain evidence="2">ECLA1</strain>
    </source>
</reference>
<feature type="compositionally biased region" description="Basic and acidic residues" evidence="1">
    <location>
        <begin position="71"/>
        <end position="83"/>
    </location>
</feature>
<protein>
    <submittedName>
        <fullName evidence="2">Uncharacterized protein</fullName>
    </submittedName>
</protein>
<gene>
    <name evidence="2" type="ORF">RRG08_006115</name>
</gene>
<name>A0AAE0ZXB3_9GAST</name>
<dbReference type="Proteomes" id="UP001283361">
    <property type="component" value="Unassembled WGS sequence"/>
</dbReference>
<evidence type="ECO:0000313" key="3">
    <source>
        <dbReference type="Proteomes" id="UP001283361"/>
    </source>
</evidence>
<feature type="region of interest" description="Disordered" evidence="1">
    <location>
        <begin position="71"/>
        <end position="97"/>
    </location>
</feature>
<sequence length="155" mass="16758">MSLMLYNCRHCNSRQAVSLSCSMALGMTPALQCSCEEPLVIQLSALSKALTRGPGLQAGLVMVSPARGQEKHEQLSDVERGEDGIQGQTRQRRREGRAVGDVYGEYPSLLVWSEWTGSVSTIGLACAGTLFLSRASGTPRTLGVMLGLDRSRERT</sequence>
<comment type="caution">
    <text evidence="2">The sequence shown here is derived from an EMBL/GenBank/DDBJ whole genome shotgun (WGS) entry which is preliminary data.</text>
</comment>
<organism evidence="2 3">
    <name type="scientific">Elysia crispata</name>
    <name type="common">lettuce slug</name>
    <dbReference type="NCBI Taxonomy" id="231223"/>
    <lineage>
        <taxon>Eukaryota</taxon>
        <taxon>Metazoa</taxon>
        <taxon>Spiralia</taxon>
        <taxon>Lophotrochozoa</taxon>
        <taxon>Mollusca</taxon>
        <taxon>Gastropoda</taxon>
        <taxon>Heterobranchia</taxon>
        <taxon>Euthyneura</taxon>
        <taxon>Panpulmonata</taxon>
        <taxon>Sacoglossa</taxon>
        <taxon>Placobranchoidea</taxon>
        <taxon>Plakobranchidae</taxon>
        <taxon>Elysia</taxon>
    </lineage>
</organism>
<evidence type="ECO:0000256" key="1">
    <source>
        <dbReference type="SAM" id="MobiDB-lite"/>
    </source>
</evidence>
<proteinExistence type="predicted"/>
<dbReference type="EMBL" id="JAWDGP010003226">
    <property type="protein sequence ID" value="KAK3776337.1"/>
    <property type="molecule type" value="Genomic_DNA"/>
</dbReference>
<evidence type="ECO:0000313" key="2">
    <source>
        <dbReference type="EMBL" id="KAK3776337.1"/>
    </source>
</evidence>
<keyword evidence="3" id="KW-1185">Reference proteome</keyword>